<organism evidence="1 2">
    <name type="scientific">Linum trigynum</name>
    <dbReference type="NCBI Taxonomy" id="586398"/>
    <lineage>
        <taxon>Eukaryota</taxon>
        <taxon>Viridiplantae</taxon>
        <taxon>Streptophyta</taxon>
        <taxon>Embryophyta</taxon>
        <taxon>Tracheophyta</taxon>
        <taxon>Spermatophyta</taxon>
        <taxon>Magnoliopsida</taxon>
        <taxon>eudicotyledons</taxon>
        <taxon>Gunneridae</taxon>
        <taxon>Pentapetalae</taxon>
        <taxon>rosids</taxon>
        <taxon>fabids</taxon>
        <taxon>Malpighiales</taxon>
        <taxon>Linaceae</taxon>
        <taxon>Linum</taxon>
    </lineage>
</organism>
<evidence type="ECO:0000313" key="1">
    <source>
        <dbReference type="EMBL" id="CAL1358498.1"/>
    </source>
</evidence>
<keyword evidence="2" id="KW-1185">Reference proteome</keyword>
<name>A0AAV2CPP0_9ROSI</name>
<protein>
    <submittedName>
        <fullName evidence="1">Uncharacterized protein</fullName>
    </submittedName>
</protein>
<dbReference type="Proteomes" id="UP001497516">
    <property type="component" value="Chromosome 10"/>
</dbReference>
<gene>
    <name evidence="1" type="ORF">LTRI10_LOCUS6050</name>
</gene>
<dbReference type="EMBL" id="OZ034814">
    <property type="protein sequence ID" value="CAL1358498.1"/>
    <property type="molecule type" value="Genomic_DNA"/>
</dbReference>
<accession>A0AAV2CPP0</accession>
<proteinExistence type="predicted"/>
<reference evidence="1 2" key="1">
    <citation type="submission" date="2024-04" db="EMBL/GenBank/DDBJ databases">
        <authorList>
            <person name="Fracassetti M."/>
        </authorList>
    </citation>
    <scope>NUCLEOTIDE SEQUENCE [LARGE SCALE GENOMIC DNA]</scope>
</reference>
<evidence type="ECO:0000313" key="2">
    <source>
        <dbReference type="Proteomes" id="UP001497516"/>
    </source>
</evidence>
<sequence>MSSETKTTTSFSKCLRSVVAILFLLVLVQLATLAPDHVEGSRGLRMENRVSYLLLESRLPRGLVPPSGPSPCHNKLGPYQLHRQERSSTVHTDDYIICP</sequence>
<dbReference type="AlphaFoldDB" id="A0AAV2CPP0"/>